<keyword evidence="2" id="KW-1185">Reference proteome</keyword>
<gene>
    <name evidence="1" type="ORF">L345_05490</name>
</gene>
<reference evidence="1 2" key="1">
    <citation type="journal article" date="2013" name="Proc. Natl. Acad. Sci. U.S.A.">
        <title>The king cobra genome reveals dynamic gene evolution and adaptation in the snake venom system.</title>
        <authorList>
            <person name="Vonk F.J."/>
            <person name="Casewell N.R."/>
            <person name="Henkel C.V."/>
            <person name="Heimberg A.M."/>
            <person name="Jansen H.J."/>
            <person name="McCleary R.J."/>
            <person name="Kerkkamp H.M."/>
            <person name="Vos R.A."/>
            <person name="Guerreiro I."/>
            <person name="Calvete J.J."/>
            <person name="Wuster W."/>
            <person name="Woods A.E."/>
            <person name="Logan J.M."/>
            <person name="Harrison R.A."/>
            <person name="Castoe T.A."/>
            <person name="de Koning A.P."/>
            <person name="Pollock D.D."/>
            <person name="Yandell M."/>
            <person name="Calderon D."/>
            <person name="Renjifo C."/>
            <person name="Currier R.B."/>
            <person name="Salgado D."/>
            <person name="Pla D."/>
            <person name="Sanz L."/>
            <person name="Hyder A.S."/>
            <person name="Ribeiro J.M."/>
            <person name="Arntzen J.W."/>
            <person name="van den Thillart G.E."/>
            <person name="Boetzer M."/>
            <person name="Pirovano W."/>
            <person name="Dirks R.P."/>
            <person name="Spaink H.P."/>
            <person name="Duboule D."/>
            <person name="McGlinn E."/>
            <person name="Kini R.M."/>
            <person name="Richardson M.K."/>
        </authorList>
    </citation>
    <scope>NUCLEOTIDE SEQUENCE</scope>
    <source>
        <tissue evidence="1">Blood</tissue>
    </source>
</reference>
<organism evidence="1 2">
    <name type="scientific">Ophiophagus hannah</name>
    <name type="common">King cobra</name>
    <name type="synonym">Naja hannah</name>
    <dbReference type="NCBI Taxonomy" id="8665"/>
    <lineage>
        <taxon>Eukaryota</taxon>
        <taxon>Metazoa</taxon>
        <taxon>Chordata</taxon>
        <taxon>Craniata</taxon>
        <taxon>Vertebrata</taxon>
        <taxon>Euteleostomi</taxon>
        <taxon>Lepidosauria</taxon>
        <taxon>Squamata</taxon>
        <taxon>Bifurcata</taxon>
        <taxon>Unidentata</taxon>
        <taxon>Episquamata</taxon>
        <taxon>Toxicofera</taxon>
        <taxon>Serpentes</taxon>
        <taxon>Colubroidea</taxon>
        <taxon>Elapidae</taxon>
        <taxon>Elapinae</taxon>
        <taxon>Ophiophagus</taxon>
    </lineage>
</organism>
<evidence type="ECO:0000313" key="1">
    <source>
        <dbReference type="EMBL" id="ETE68729.1"/>
    </source>
</evidence>
<evidence type="ECO:0000313" key="2">
    <source>
        <dbReference type="Proteomes" id="UP000018936"/>
    </source>
</evidence>
<accession>V8P2I0</accession>
<name>V8P2I0_OPHHA</name>
<comment type="caution">
    <text evidence="1">The sequence shown here is derived from an EMBL/GenBank/DDBJ whole genome shotgun (WGS) entry which is preliminary data.</text>
</comment>
<dbReference type="EMBL" id="AZIM01000954">
    <property type="protein sequence ID" value="ETE68729.1"/>
    <property type="molecule type" value="Genomic_DNA"/>
</dbReference>
<protein>
    <submittedName>
        <fullName evidence="1">Uncharacterized protein</fullName>
    </submittedName>
</protein>
<feature type="non-terminal residue" evidence="1">
    <location>
        <position position="1"/>
    </location>
</feature>
<proteinExistence type="predicted"/>
<sequence>MFVNVDWHPEQLSKRKPTQSIKKDFISVDQISRVGKGEEFSHLDFATERIQRSKERTCQWLYTQVWDFEGASPRTEKW</sequence>
<dbReference type="AlphaFoldDB" id="V8P2I0"/>
<dbReference type="Proteomes" id="UP000018936">
    <property type="component" value="Unassembled WGS sequence"/>
</dbReference>